<dbReference type="CDD" id="cd07184">
    <property type="entry name" value="E_set_Isoamylase_like_N"/>
    <property type="match status" value="1"/>
</dbReference>
<dbReference type="InterPro" id="IPR004193">
    <property type="entry name" value="Glyco_hydro_13_N"/>
</dbReference>
<dbReference type="GO" id="GO:0005975">
    <property type="term" value="P:carbohydrate metabolic process"/>
    <property type="evidence" value="ECO:0007669"/>
    <property type="project" value="InterPro"/>
</dbReference>
<feature type="domain" description="Glycoside hydrolase family 13 N-terminal" evidence="1">
    <location>
        <begin position="25"/>
        <end position="89"/>
    </location>
</feature>
<dbReference type="GO" id="GO:0004553">
    <property type="term" value="F:hydrolase activity, hydrolyzing O-glycosyl compounds"/>
    <property type="evidence" value="ECO:0007669"/>
    <property type="project" value="InterPro"/>
</dbReference>
<name>A0A656HCG8_THINJ</name>
<dbReference type="Proteomes" id="UP000005317">
    <property type="component" value="Unassembled WGS sequence"/>
</dbReference>
<dbReference type="RefSeq" id="WP_002707643.1">
    <property type="nucleotide sequence ID" value="NZ_JH651384.1"/>
</dbReference>
<proteinExistence type="predicted"/>
<accession>A0A656HCG8</accession>
<organism evidence="2 3">
    <name type="scientific">Thiothrix nivea (strain ATCC 35100 / DSM 5205 / JP2)</name>
    <dbReference type="NCBI Taxonomy" id="870187"/>
    <lineage>
        <taxon>Bacteria</taxon>
        <taxon>Pseudomonadati</taxon>
        <taxon>Pseudomonadota</taxon>
        <taxon>Gammaproteobacteria</taxon>
        <taxon>Thiotrichales</taxon>
        <taxon>Thiotrichaceae</taxon>
        <taxon>Thiothrix</taxon>
    </lineage>
</organism>
<evidence type="ECO:0000313" key="3">
    <source>
        <dbReference type="Proteomes" id="UP000005317"/>
    </source>
</evidence>
<reference evidence="3" key="1">
    <citation type="journal article" date="2011" name="Stand. Genomic Sci.">
        <title>Genome sequence of the filamentous, gliding Thiothrix nivea neotype strain (JP2(T)).</title>
        <authorList>
            <person name="Lapidus A."/>
            <person name="Nolan M."/>
            <person name="Lucas S."/>
            <person name="Glavina Del Rio T."/>
            <person name="Tice H."/>
            <person name="Cheng J.F."/>
            <person name="Tapia R."/>
            <person name="Han C."/>
            <person name="Goodwin L."/>
            <person name="Pitluck S."/>
            <person name="Liolios K."/>
            <person name="Pagani I."/>
            <person name="Ivanova N."/>
            <person name="Huntemann M."/>
            <person name="Mavromatis K."/>
            <person name="Mikhailova N."/>
            <person name="Pati A."/>
            <person name="Chen A."/>
            <person name="Palaniappan K."/>
            <person name="Land M."/>
            <person name="Brambilla E.M."/>
            <person name="Rohde M."/>
            <person name="Abt B."/>
            <person name="Verbarg S."/>
            <person name="Goker M."/>
            <person name="Bristow J."/>
            <person name="Eisen J.A."/>
            <person name="Markowitz V."/>
            <person name="Hugenholtz P."/>
            <person name="Kyrpides N.C."/>
            <person name="Klenk H.P."/>
            <person name="Woyke T."/>
        </authorList>
    </citation>
    <scope>NUCLEOTIDE SEQUENCE [LARGE SCALE GENOMIC DNA]</scope>
    <source>
        <strain evidence="3">ATCC 35100 / DSM 5205 / JP2</strain>
    </source>
</reference>
<evidence type="ECO:0000313" key="2">
    <source>
        <dbReference type="EMBL" id="EIJ33694.1"/>
    </source>
</evidence>
<gene>
    <name evidence="2" type="ORF">Thini_1073</name>
</gene>
<keyword evidence="3" id="KW-1185">Reference proteome</keyword>
<dbReference type="InterPro" id="IPR013783">
    <property type="entry name" value="Ig-like_fold"/>
</dbReference>
<dbReference type="InterPro" id="IPR014756">
    <property type="entry name" value="Ig_E-set"/>
</dbReference>
<dbReference type="OrthoDB" id="5451596at2"/>
<dbReference type="EMBL" id="JH651384">
    <property type="protein sequence ID" value="EIJ33694.1"/>
    <property type="molecule type" value="Genomic_DNA"/>
</dbReference>
<protein>
    <submittedName>
        <fullName evidence="2">Glycoside hydrolase family 13 domain protein</fullName>
    </submittedName>
</protein>
<sequence>MSLKKQYLKTRPVCKVTFRISKEAARSAQAIYLAGDFNAWDAEAIPMTPLKSGEFTAVLELETATPEYQFRYLYDGEQWENEWEADGYAVNGIDGENSVVRV</sequence>
<dbReference type="Pfam" id="PF02922">
    <property type="entry name" value="CBM_48"/>
    <property type="match status" value="1"/>
</dbReference>
<evidence type="ECO:0000259" key="1">
    <source>
        <dbReference type="Pfam" id="PF02922"/>
    </source>
</evidence>
<dbReference type="Gene3D" id="2.60.40.10">
    <property type="entry name" value="Immunoglobulins"/>
    <property type="match status" value="1"/>
</dbReference>
<dbReference type="AlphaFoldDB" id="A0A656HCG8"/>
<keyword evidence="2" id="KW-0378">Hydrolase</keyword>
<dbReference type="SUPFAM" id="SSF81296">
    <property type="entry name" value="E set domains"/>
    <property type="match status" value="1"/>
</dbReference>